<gene>
    <name evidence="1" type="ORF">AVEN_97186_1</name>
</gene>
<proteinExistence type="predicted"/>
<evidence type="ECO:0000313" key="1">
    <source>
        <dbReference type="EMBL" id="GBM14676.1"/>
    </source>
</evidence>
<keyword evidence="2" id="KW-1185">Reference proteome</keyword>
<dbReference type="Proteomes" id="UP000499080">
    <property type="component" value="Unassembled WGS sequence"/>
</dbReference>
<accession>A0A4Y2DF65</accession>
<evidence type="ECO:0000313" key="2">
    <source>
        <dbReference type="Proteomes" id="UP000499080"/>
    </source>
</evidence>
<reference evidence="1 2" key="1">
    <citation type="journal article" date="2019" name="Sci. Rep.">
        <title>Orb-weaving spider Araneus ventricosus genome elucidates the spidroin gene catalogue.</title>
        <authorList>
            <person name="Kono N."/>
            <person name="Nakamura H."/>
            <person name="Ohtoshi R."/>
            <person name="Moran D.A.P."/>
            <person name="Shinohara A."/>
            <person name="Yoshida Y."/>
            <person name="Fujiwara M."/>
            <person name="Mori M."/>
            <person name="Tomita M."/>
            <person name="Arakawa K."/>
        </authorList>
    </citation>
    <scope>NUCLEOTIDE SEQUENCE [LARGE SCALE GENOMIC DNA]</scope>
</reference>
<dbReference type="EMBL" id="BGPR01000346">
    <property type="protein sequence ID" value="GBM14676.1"/>
    <property type="molecule type" value="Genomic_DNA"/>
</dbReference>
<comment type="caution">
    <text evidence="1">The sequence shown here is derived from an EMBL/GenBank/DDBJ whole genome shotgun (WGS) entry which is preliminary data.</text>
</comment>
<organism evidence="1 2">
    <name type="scientific">Araneus ventricosus</name>
    <name type="common">Orbweaver spider</name>
    <name type="synonym">Epeira ventricosa</name>
    <dbReference type="NCBI Taxonomy" id="182803"/>
    <lineage>
        <taxon>Eukaryota</taxon>
        <taxon>Metazoa</taxon>
        <taxon>Ecdysozoa</taxon>
        <taxon>Arthropoda</taxon>
        <taxon>Chelicerata</taxon>
        <taxon>Arachnida</taxon>
        <taxon>Araneae</taxon>
        <taxon>Araneomorphae</taxon>
        <taxon>Entelegynae</taxon>
        <taxon>Araneoidea</taxon>
        <taxon>Araneidae</taxon>
        <taxon>Araneus</taxon>
    </lineage>
</organism>
<name>A0A4Y2DF65_ARAVE</name>
<protein>
    <submittedName>
        <fullName evidence="1">Uncharacterized protein</fullName>
    </submittedName>
</protein>
<dbReference type="AlphaFoldDB" id="A0A4Y2DF65"/>
<sequence length="149" mass="17527">MDSEGPYANRKTARMAISLEGFCSWTITQDPTQQETQKNTFFTWYGRDWMTRPTAPILPHQTFTFSLNRNQHYRTTAPWGRLATTSDSKSKWPHTRRIFSEIGFRTLNPLTPKPRPYYYATAASVKMWDEFSYRLHVTRTTVGQHIENL</sequence>